<dbReference type="Proteomes" id="UP000244005">
    <property type="component" value="Unassembled WGS sequence"/>
</dbReference>
<feature type="region of interest" description="Disordered" evidence="2">
    <location>
        <begin position="1721"/>
        <end position="1762"/>
    </location>
</feature>
<feature type="region of interest" description="Disordered" evidence="2">
    <location>
        <begin position="2694"/>
        <end position="2727"/>
    </location>
</feature>
<feature type="region of interest" description="Disordered" evidence="2">
    <location>
        <begin position="633"/>
        <end position="665"/>
    </location>
</feature>
<dbReference type="PANTHER" id="PTHR22895:SF8">
    <property type="entry name" value="RING-TYPE DOMAIN-CONTAINING PROTEIN"/>
    <property type="match status" value="1"/>
</dbReference>
<dbReference type="Gene3D" id="1.25.40.20">
    <property type="entry name" value="Ankyrin repeat-containing domain"/>
    <property type="match status" value="1"/>
</dbReference>
<dbReference type="OrthoDB" id="1913494at2759"/>
<feature type="compositionally biased region" description="Low complexity" evidence="2">
    <location>
        <begin position="121"/>
        <end position="137"/>
    </location>
</feature>
<feature type="compositionally biased region" description="Low complexity" evidence="2">
    <location>
        <begin position="1"/>
        <end position="14"/>
    </location>
</feature>
<feature type="region of interest" description="Disordered" evidence="2">
    <location>
        <begin position="1"/>
        <end position="51"/>
    </location>
</feature>
<feature type="region of interest" description="Disordered" evidence="2">
    <location>
        <begin position="1268"/>
        <end position="1334"/>
    </location>
</feature>
<organism evidence="3 4">
    <name type="scientific">Marchantia polymorpha</name>
    <name type="common">Common liverwort</name>
    <name type="synonym">Marchantia aquatica</name>
    <dbReference type="NCBI Taxonomy" id="3197"/>
    <lineage>
        <taxon>Eukaryota</taxon>
        <taxon>Viridiplantae</taxon>
        <taxon>Streptophyta</taxon>
        <taxon>Embryophyta</taxon>
        <taxon>Marchantiophyta</taxon>
        <taxon>Marchantiopsida</taxon>
        <taxon>Marchantiidae</taxon>
        <taxon>Marchantiales</taxon>
        <taxon>Marchantiaceae</taxon>
        <taxon>Marchantia</taxon>
    </lineage>
</organism>
<accession>A0A2R6WII6</accession>
<feature type="region of interest" description="Disordered" evidence="2">
    <location>
        <begin position="2534"/>
        <end position="2563"/>
    </location>
</feature>
<dbReference type="SUPFAM" id="SSF48403">
    <property type="entry name" value="Ankyrin repeat"/>
    <property type="match status" value="1"/>
</dbReference>
<feature type="compositionally biased region" description="Low complexity" evidence="2">
    <location>
        <begin position="1313"/>
        <end position="1332"/>
    </location>
</feature>
<evidence type="ECO:0000256" key="2">
    <source>
        <dbReference type="SAM" id="MobiDB-lite"/>
    </source>
</evidence>
<protein>
    <submittedName>
        <fullName evidence="3">Uncharacterized protein</fullName>
    </submittedName>
</protein>
<feature type="compositionally biased region" description="Polar residues" evidence="2">
    <location>
        <begin position="634"/>
        <end position="646"/>
    </location>
</feature>
<dbReference type="PANTHER" id="PTHR22895">
    <property type="entry name" value="ARMADILLO REPEAT-CONTAINING PROTEIN 6"/>
    <property type="match status" value="1"/>
</dbReference>
<evidence type="ECO:0000313" key="3">
    <source>
        <dbReference type="EMBL" id="PTQ33649.1"/>
    </source>
</evidence>
<feature type="region of interest" description="Disordered" evidence="2">
    <location>
        <begin position="3045"/>
        <end position="3067"/>
    </location>
</feature>
<sequence length="3339" mass="354381">MPKRSASLKPSSKSFSRRRRSHTHSSVKPVPPQHGAEVGALSSSVQPFSSTSPLFSLPLPPESSALSLSAAVPGSSSSAACESHSASFSTESFAYTSSSLPSLIPPSSPFLSASSSQILRFSSTASPDPSSSIPSKPCTVPSTPPQSLAPLSVSETQQTPSVAGSSYSPNSSAHHDALYEYVKGLQEAIKSGDADFAERLLQELGEAVNSPSAVALIVSANGARLIASTVRQFRWHGLQKPAKGSMKGGRAGSSKSSLIAKQSEADPSNPPGRSGGSESTHSDDGCIQSESCHSFQSADHHSDGKSLALSSHVEISPSSIVAPNESRRKRQRTSGELEEEDDVKEGFSDEIRDSVRAEFSTRSAGEFSGQSDGGADVFRNVVEAASRTLGQDNVGLEGKSAEDALKNIAARVVRIRGRYTRIVRSRRYTREPLKVKDRTEISDCGQPSSQLDDSGLGVVVAGWSGITLVPEDVSSSRNASEHHAPDQANSFCPECIAPGNSDQLVPEEATSSDGTVDPVAGAQARSVDDQESVADQTCHTSGTDSMPNSSPSSENTKNCVCDSRALSRPPNKKLQVDQSAVGLQAVIAQANSEIGLIEVPIDSSAEEVAGPSDQSIEGEVLEVVTAAGNAFLESGSSDSSAVTRSQAGGAGRGTVDPGDRGAGSQLQGAELLNGAGISQVVSIGDKRITSKCSKESMLEKKVSRSEHAGSDEKKRETPSVYSLAKGAGMPDVVAEGCNALDKLATTAFRGKGAPAAGKVAAVTGVAAAKRGKTFSAEMYVALTEAFVDLLQVLKDNVALLSWCLGCLGSILPPSSNDRNSSESSLNLPASSKAPYVTSKELLKVSSGKGAKYDGSSGVAMQQQSSRSFMDDQSVVKEKESKSSKLLPKLATASYAAAALSAGNGKSNGTAPSTCNGLASESSASSISALAAVAYAATVPMLAEKAVKAVLNAMQSCDIEAHSTHSALRALSAHLSCTNSKYVCDDAFAFIIAAMREFVSDAEMQAESCIAVVSLPRAVSSTTGHAAWAAIIVSMDHHRSNLMVQRAGCGTLQLLCTRTGLGVPEWGSGKRPLRAAKDADRETGARALIAAMAAFPEDVRIQWHGCSTLWTLVHSAGVRSVTNMVRYGAVAAVVGAMSVCRINELMQQEGCNVLGTMARTLAENGHDVGPLICGVASEVQRPSCSPGGDQVVSSTERSASDGHPKQSTGAGKRRDRKDGPPTSPDDWWAALWAVVTAMKAFNKSKSLQSNGTFALGCILKGSGENFQATSGVSPMPGMPLSNSKPSEYGLAPSRSASDLHGRAPSEGGAQASYSGVGSDGPSFSSSSSFPNSVTGKDVVNDVERMDAVFEVTMTAMREFPKVETVQVWGCAVLQQAFLAYVHYAKRLAPVSMALEASLSAALSPPNSASVFPPLSTIFRTPSCFGNTEPIPKPSAQASSSSFPTSFAPSAPLNPKNPSPFGTSKSASVKFSTAGKSAWSGRPDSWRFSSPISNLGQETDGSNNLDRSEGKAAGENLLSSSVVVLQNGFYTAVPGTSDGRTTSNEELYFPSEKSFTAMTAQSQPLLGSNKSGTRSSVPIGCTPTLSFGESSGATKDQSLVVTASPLFSAQKSSNKAVSFSSPASSASLSRGPPCSPSLKTMESIQDKSEFKLFSNGHHFLGSPSPVEYDFGRGRSLSNTMPQSTSSLSQPSPLVTPPCDFASLILSNATKAMKMISKTMKLSCSSTTGSSAQPATKSASGPQAAKSNLKTTTTKSLASRSPTVSVNHSFASVRQSWCAALGAIGDVFGHLTRNSEVALGKGVPRGTDFLEIYKDRKHMHQLGIVEQPSEWNARLRKKDIEEDAEVEHSDDDEEGNVSLTALTIWTHTMAMSGSNLSHCSADVKAYMDAVVQQYKEKEKLSLKGKKHSGFEKDTRTSAKADVSERSNVPTDWSALDTVAQQQAVKDIKAWQEATESMGRIAERAGFSKAVKKSIMAVRKILEKLEDAETVIWACHALVSLYLTWENVHLFRPGIEADREEFKSRIWGIGEVGVSQIVDLVIHWTHLNRPDVTSLALQALYSACVFAATVQEIEDVFGPGENGAEAVIGAMQKALTSGGTAHQRRKVIQQGCCVLTTVCGYSIRAQVAIAAAGGADVILAALDRYDEDSQIQVNGMHALGLDARLQPDFDTLWNAAIYRTAPVGVKWSRRKKGSSTSGATLVGLTHIYKEGIGFPSGQIASESGCQDDSKGEQRPEGSWSPHLERLLMDGASQLGLFRTGLIASPGCGGPAFAVELFKRLSRDAPCSPNAVEMQVHVCLVIGYMTAHDSKWRHDFMESGAVEAVLAAMEFLHKQNRESIVTSFGLMCDGVEVGLDARIDTGDLDESLNASSGNINGVFRDEISFTEPDESRGFTEYLEARLQCAASWALAGLVKDSVASTSHFTLNVIQALAVALLRFGGMTRFKPQSARAEKAHAEVCTPARLALARLGVFRIGSRDQGRFLPHHAAEAGDVICLETLANKGVDLLMADSQGQTALMRAERAGKMGAVQFLREYAHQQGKRKAREKAKAKNKQGSRKTKLSDQNEIAYEERKLSHDMTIIEQRPVVEVQESSSSCATNGGLVPGDVEDEADVRHCGSSSVVKTEISSSKEEANCGAEVVLVASAETSRVEIKRKAKEKKAGRGPKAKPSVLFVPSSRDSCLLSQDDSLMVEGRGDEMHSKWGHLSEERSESEANAVTREDEHNNDCAPERNKEIACTPHKSSIELPSVKEGDVGDSEAREKLNVMLRQAMSSGDVHNLQSALNCCDSSSSQADETLVKKVKGALAKRLKRMQKAAALQENLSAAIEEADARRLQEAISEIEKVPRFSVVFKSQLDTAKALLIEVEAKERMLESMDTQAASDRSSNLDEVHSMWSEEHLEAEEDSIGRASEWSFVEREDKEMLVEGDESISLSSENAESVTWTDVHKGKRWKETENSDLLAGSLPYSREIKEKGLCCSGANEALVNDEEVASSSVVKLTAAEQDAPLHFARPHEFSEHSLFAAEPLTSLSATRSSDQVPPLLPLPPHASTVSPLLQPSRSVIMPPRSSGRALYTPSGHEPITPQLFPVSKGVSVDHSSDHRWGLKLAPESADESSSGSHMARMFASQWSSPYRDDIFHQELRPGSDRQADQSGSTSDCSDSLASSLASIFQSNFSRSSFSTLFSKSFLDIPTPQTTVEGVGISPDSEPGVKVVASPVVQPVLVSQVSTPALNVNARPFLPAKSQKAAAASLPHPSVHRGPAAPAQYSSYTLNANEYSESLSRTPAESFTMTGMPGAFHQQSAMFHSSVADQGGTGAALDRIGILLDHHHDNRLSSVPRGVRRR</sequence>
<feature type="compositionally biased region" description="Polar residues" evidence="2">
    <location>
        <begin position="1458"/>
        <end position="1473"/>
    </location>
</feature>
<feature type="region of interest" description="Disordered" evidence="2">
    <location>
        <begin position="2216"/>
        <end position="2235"/>
    </location>
</feature>
<dbReference type="SUPFAM" id="SSF48371">
    <property type="entry name" value="ARM repeat"/>
    <property type="match status" value="2"/>
</dbReference>
<feature type="region of interest" description="Disordered" evidence="2">
    <location>
        <begin position="1902"/>
        <end position="1923"/>
    </location>
</feature>
<feature type="compositionally biased region" description="Low complexity" evidence="2">
    <location>
        <begin position="42"/>
        <end position="51"/>
    </location>
</feature>
<gene>
    <name evidence="3" type="ORF">MARPO_0087s0079</name>
</gene>
<dbReference type="InterPro" id="IPR016024">
    <property type="entry name" value="ARM-type_fold"/>
</dbReference>
<feature type="compositionally biased region" description="Polar residues" evidence="2">
    <location>
        <begin position="1721"/>
        <end position="1738"/>
    </location>
</feature>
<feature type="compositionally biased region" description="Basic residues" evidence="2">
    <location>
        <begin position="2535"/>
        <end position="2555"/>
    </location>
</feature>
<feature type="region of interest" description="Disordered" evidence="2">
    <location>
        <begin position="694"/>
        <end position="721"/>
    </location>
</feature>
<feature type="compositionally biased region" description="Polar residues" evidence="2">
    <location>
        <begin position="1485"/>
        <end position="1503"/>
    </location>
</feature>
<feature type="compositionally biased region" description="Basic and acidic residues" evidence="2">
    <location>
        <begin position="1905"/>
        <end position="1921"/>
    </location>
</feature>
<feature type="compositionally biased region" description="Polar residues" evidence="2">
    <location>
        <begin position="288"/>
        <end position="297"/>
    </location>
</feature>
<feature type="compositionally biased region" description="Polar residues" evidence="2">
    <location>
        <begin position="3045"/>
        <end position="3055"/>
    </location>
</feature>
<feature type="coiled-coil region" evidence="1">
    <location>
        <begin position="2808"/>
        <end position="2874"/>
    </location>
</feature>
<feature type="region of interest" description="Disordered" evidence="2">
    <location>
        <begin position="1181"/>
        <end position="1224"/>
    </location>
</feature>
<evidence type="ECO:0000313" key="4">
    <source>
        <dbReference type="Proteomes" id="UP000244005"/>
    </source>
</evidence>
<feature type="compositionally biased region" description="Polar residues" evidence="2">
    <location>
        <begin position="533"/>
        <end position="558"/>
    </location>
</feature>
<evidence type="ECO:0000256" key="1">
    <source>
        <dbReference type="SAM" id="Coils"/>
    </source>
</evidence>
<feature type="compositionally biased region" description="Basic residues" evidence="2">
    <location>
        <begin position="15"/>
        <end position="25"/>
    </location>
</feature>
<feature type="compositionally biased region" description="Basic and acidic residues" evidence="2">
    <location>
        <begin position="694"/>
        <end position="717"/>
    </location>
</feature>
<keyword evidence="1" id="KW-0175">Coiled coil</keyword>
<feature type="region of interest" description="Disordered" evidence="2">
    <location>
        <begin position="121"/>
        <end position="170"/>
    </location>
</feature>
<feature type="region of interest" description="Disordered" evidence="2">
    <location>
        <begin position="238"/>
        <end position="349"/>
    </location>
</feature>
<feature type="region of interest" description="Disordered" evidence="2">
    <location>
        <begin position="474"/>
        <end position="573"/>
    </location>
</feature>
<feature type="compositionally biased region" description="Low complexity" evidence="2">
    <location>
        <begin position="1741"/>
        <end position="1756"/>
    </location>
</feature>
<feature type="region of interest" description="Disordered" evidence="2">
    <location>
        <begin position="1427"/>
        <end position="1508"/>
    </location>
</feature>
<feature type="compositionally biased region" description="Polar residues" evidence="2">
    <location>
        <begin position="153"/>
        <end position="170"/>
    </location>
</feature>
<proteinExistence type="predicted"/>
<feature type="region of interest" description="Disordered" evidence="2">
    <location>
        <begin position="1617"/>
        <end position="1638"/>
    </location>
</feature>
<feature type="region of interest" description="Disordered" evidence="2">
    <location>
        <begin position="847"/>
        <end position="874"/>
    </location>
</feature>
<keyword evidence="4" id="KW-1185">Reference proteome</keyword>
<name>A0A2R6WII6_MARPO</name>
<dbReference type="EMBL" id="KZ772759">
    <property type="protein sequence ID" value="PTQ33649.1"/>
    <property type="molecule type" value="Genomic_DNA"/>
</dbReference>
<feature type="compositionally biased region" description="Low complexity" evidence="2">
    <location>
        <begin position="1432"/>
        <end position="1449"/>
    </location>
</feature>
<feature type="compositionally biased region" description="Low complexity" evidence="2">
    <location>
        <begin position="1617"/>
        <end position="1627"/>
    </location>
</feature>
<dbReference type="InterPro" id="IPR036770">
    <property type="entry name" value="Ankyrin_rpt-contain_sf"/>
</dbReference>
<feature type="compositionally biased region" description="Polar residues" evidence="2">
    <location>
        <begin position="858"/>
        <end position="867"/>
    </location>
</feature>
<reference evidence="4" key="1">
    <citation type="journal article" date="2017" name="Cell">
        <title>Insights into land plant evolution garnered from the Marchantia polymorpha genome.</title>
        <authorList>
            <person name="Bowman J.L."/>
            <person name="Kohchi T."/>
            <person name="Yamato K.T."/>
            <person name="Jenkins J."/>
            <person name="Shu S."/>
            <person name="Ishizaki K."/>
            <person name="Yamaoka S."/>
            <person name="Nishihama R."/>
            <person name="Nakamura Y."/>
            <person name="Berger F."/>
            <person name="Adam C."/>
            <person name="Aki S.S."/>
            <person name="Althoff F."/>
            <person name="Araki T."/>
            <person name="Arteaga-Vazquez M.A."/>
            <person name="Balasubrmanian S."/>
            <person name="Barry K."/>
            <person name="Bauer D."/>
            <person name="Boehm C.R."/>
            <person name="Briginshaw L."/>
            <person name="Caballero-Perez J."/>
            <person name="Catarino B."/>
            <person name="Chen F."/>
            <person name="Chiyoda S."/>
            <person name="Chovatia M."/>
            <person name="Davies K.M."/>
            <person name="Delmans M."/>
            <person name="Demura T."/>
            <person name="Dierschke T."/>
            <person name="Dolan L."/>
            <person name="Dorantes-Acosta A.E."/>
            <person name="Eklund D.M."/>
            <person name="Florent S.N."/>
            <person name="Flores-Sandoval E."/>
            <person name="Fujiyama A."/>
            <person name="Fukuzawa H."/>
            <person name="Galik B."/>
            <person name="Grimanelli D."/>
            <person name="Grimwood J."/>
            <person name="Grossniklaus U."/>
            <person name="Hamada T."/>
            <person name="Haseloff J."/>
            <person name="Hetherington A.J."/>
            <person name="Higo A."/>
            <person name="Hirakawa Y."/>
            <person name="Hundley H.N."/>
            <person name="Ikeda Y."/>
            <person name="Inoue K."/>
            <person name="Inoue S.I."/>
            <person name="Ishida S."/>
            <person name="Jia Q."/>
            <person name="Kakita M."/>
            <person name="Kanazawa T."/>
            <person name="Kawai Y."/>
            <person name="Kawashima T."/>
            <person name="Kennedy M."/>
            <person name="Kinose K."/>
            <person name="Kinoshita T."/>
            <person name="Kohara Y."/>
            <person name="Koide E."/>
            <person name="Komatsu K."/>
            <person name="Kopischke S."/>
            <person name="Kubo M."/>
            <person name="Kyozuka J."/>
            <person name="Lagercrantz U."/>
            <person name="Lin S.S."/>
            <person name="Lindquist E."/>
            <person name="Lipzen A.M."/>
            <person name="Lu C.W."/>
            <person name="De Luna E."/>
            <person name="Martienssen R.A."/>
            <person name="Minamino N."/>
            <person name="Mizutani M."/>
            <person name="Mizutani M."/>
            <person name="Mochizuki N."/>
            <person name="Monte I."/>
            <person name="Mosher R."/>
            <person name="Nagasaki H."/>
            <person name="Nakagami H."/>
            <person name="Naramoto S."/>
            <person name="Nishitani K."/>
            <person name="Ohtani M."/>
            <person name="Okamoto T."/>
            <person name="Okumura M."/>
            <person name="Phillips J."/>
            <person name="Pollak B."/>
            <person name="Reinders A."/>
            <person name="Rovekamp M."/>
            <person name="Sano R."/>
            <person name="Sawa S."/>
            <person name="Schmid M.W."/>
            <person name="Shirakawa M."/>
            <person name="Solano R."/>
            <person name="Spunde A."/>
            <person name="Suetsugu N."/>
            <person name="Sugano S."/>
            <person name="Sugiyama A."/>
            <person name="Sun R."/>
            <person name="Suzuki Y."/>
            <person name="Takenaka M."/>
            <person name="Takezawa D."/>
            <person name="Tomogane H."/>
            <person name="Tsuzuki M."/>
            <person name="Ueda T."/>
            <person name="Umeda M."/>
            <person name="Ward J.M."/>
            <person name="Watanabe Y."/>
            <person name="Yazaki K."/>
            <person name="Yokoyama R."/>
            <person name="Yoshitake Y."/>
            <person name="Yotsui I."/>
            <person name="Zachgo S."/>
            <person name="Schmutz J."/>
        </authorList>
    </citation>
    <scope>NUCLEOTIDE SEQUENCE [LARGE SCALE GENOMIC DNA]</scope>
    <source>
        <strain evidence="4">Tak-1</strain>
    </source>
</reference>